<evidence type="ECO:0000313" key="2">
    <source>
        <dbReference type="Proteomes" id="UP000831701"/>
    </source>
</evidence>
<name>A0ACB8WJZ8_9TELE</name>
<organism evidence="1 2">
    <name type="scientific">Scortum barcoo</name>
    <name type="common">barcoo grunter</name>
    <dbReference type="NCBI Taxonomy" id="214431"/>
    <lineage>
        <taxon>Eukaryota</taxon>
        <taxon>Metazoa</taxon>
        <taxon>Chordata</taxon>
        <taxon>Craniata</taxon>
        <taxon>Vertebrata</taxon>
        <taxon>Euteleostomi</taxon>
        <taxon>Actinopterygii</taxon>
        <taxon>Neopterygii</taxon>
        <taxon>Teleostei</taxon>
        <taxon>Neoteleostei</taxon>
        <taxon>Acanthomorphata</taxon>
        <taxon>Eupercaria</taxon>
        <taxon>Centrarchiformes</taxon>
        <taxon>Terapontoidei</taxon>
        <taxon>Terapontidae</taxon>
        <taxon>Scortum</taxon>
    </lineage>
</organism>
<accession>A0ACB8WJZ8</accession>
<proteinExistence type="predicted"/>
<sequence length="388" mass="43587">MYWSGLHAAECEAAGMRISTSKSEAMVLDRKRVACPLQVGGEVLPQVEEFKYLGVLFTSEGKMEREIDRQIGAASAVMRSVYRTVNGEEGAESKEPAAKEPEPILPPDRVVGAVTWQIENDVQRASQGEPAPEGCPRNQLFVPEAMHSKVIHWAPTSLLTCHPGIKRMVFVVQQRFWWPTLAKDVAEYITACSVCARRKASRQVRMGLLQPLPVPHRPWSHLSLDFVTGLPPSRGNMVVVMVVDRFSEITHFIPLTKLPTAKETAVFRIHGLPTDIVSDRGPQFNQTSWSDHLIWIKYAHNSLPTAATGLSPFQVIHGYQPPLFPVNKEEVMVPSAHALARRCRKIWAALRRMLSEDRPGRRPQQIATTVLHQSTHRARKWLCTKDLP</sequence>
<keyword evidence="2" id="KW-1185">Reference proteome</keyword>
<comment type="caution">
    <text evidence="1">The sequence shown here is derived from an EMBL/GenBank/DDBJ whole genome shotgun (WGS) entry which is preliminary data.</text>
</comment>
<reference evidence="1" key="1">
    <citation type="submission" date="2022-04" db="EMBL/GenBank/DDBJ databases">
        <title>Jade perch genome.</title>
        <authorList>
            <person name="Chao B."/>
        </authorList>
    </citation>
    <scope>NUCLEOTIDE SEQUENCE</scope>
    <source>
        <strain evidence="1">CB-2022</strain>
    </source>
</reference>
<dbReference type="Proteomes" id="UP000831701">
    <property type="component" value="Chromosome 8"/>
</dbReference>
<protein>
    <submittedName>
        <fullName evidence="1">Uncharacterized protein</fullName>
    </submittedName>
</protein>
<gene>
    <name evidence="1" type="ORF">L3Q82_007873</name>
</gene>
<evidence type="ECO:0000313" key="1">
    <source>
        <dbReference type="EMBL" id="KAI3368141.1"/>
    </source>
</evidence>
<dbReference type="EMBL" id="CM041538">
    <property type="protein sequence ID" value="KAI3368141.1"/>
    <property type="molecule type" value="Genomic_DNA"/>
</dbReference>